<keyword evidence="2" id="KW-1185">Reference proteome</keyword>
<dbReference type="AlphaFoldDB" id="A0AAV1SQ48"/>
<evidence type="ECO:0000313" key="2">
    <source>
        <dbReference type="Proteomes" id="UP001314170"/>
    </source>
</evidence>
<comment type="caution">
    <text evidence="1">The sequence shown here is derived from an EMBL/GenBank/DDBJ whole genome shotgun (WGS) entry which is preliminary data.</text>
</comment>
<protein>
    <submittedName>
        <fullName evidence="1">Uncharacterized protein</fullName>
    </submittedName>
</protein>
<proteinExistence type="predicted"/>
<dbReference type="EMBL" id="CAWUPB010001194">
    <property type="protein sequence ID" value="CAK7354358.1"/>
    <property type="molecule type" value="Genomic_DNA"/>
</dbReference>
<gene>
    <name evidence="1" type="ORF">DCAF_LOCUS25195</name>
</gene>
<name>A0AAV1SQ48_9ROSI</name>
<evidence type="ECO:0000313" key="1">
    <source>
        <dbReference type="EMBL" id="CAK7354358.1"/>
    </source>
</evidence>
<accession>A0AAV1SQ48</accession>
<reference evidence="1 2" key="1">
    <citation type="submission" date="2024-01" db="EMBL/GenBank/DDBJ databases">
        <authorList>
            <person name="Waweru B."/>
        </authorList>
    </citation>
    <scope>NUCLEOTIDE SEQUENCE [LARGE SCALE GENOMIC DNA]</scope>
</reference>
<sequence>MGRSWERVLRGVEQDGNNVVRGRKRKFMQTVAEGQWLEGRQIERKQRRREMKAGFRGFSLRNRSTATAQTKGLASKHHHFLRRRMAIITATVKRSR</sequence>
<organism evidence="1 2">
    <name type="scientific">Dovyalis caffra</name>
    <dbReference type="NCBI Taxonomy" id="77055"/>
    <lineage>
        <taxon>Eukaryota</taxon>
        <taxon>Viridiplantae</taxon>
        <taxon>Streptophyta</taxon>
        <taxon>Embryophyta</taxon>
        <taxon>Tracheophyta</taxon>
        <taxon>Spermatophyta</taxon>
        <taxon>Magnoliopsida</taxon>
        <taxon>eudicotyledons</taxon>
        <taxon>Gunneridae</taxon>
        <taxon>Pentapetalae</taxon>
        <taxon>rosids</taxon>
        <taxon>fabids</taxon>
        <taxon>Malpighiales</taxon>
        <taxon>Salicaceae</taxon>
        <taxon>Flacourtieae</taxon>
        <taxon>Dovyalis</taxon>
    </lineage>
</organism>
<dbReference type="Proteomes" id="UP001314170">
    <property type="component" value="Unassembled WGS sequence"/>
</dbReference>